<comment type="caution">
    <text evidence="1">The sequence shown here is derived from an EMBL/GenBank/DDBJ whole genome shotgun (WGS) entry which is preliminary data.</text>
</comment>
<dbReference type="EMBL" id="BBMR01000007">
    <property type="protein sequence ID" value="GAL21043.1"/>
    <property type="molecule type" value="Genomic_DNA"/>
</dbReference>
<protein>
    <submittedName>
        <fullName evidence="1">Uncharacterized protein</fullName>
    </submittedName>
</protein>
<accession>A0A090S2N5</accession>
<organism evidence="1 2">
    <name type="scientific">Vibrio maritimus</name>
    <dbReference type="NCBI Taxonomy" id="990268"/>
    <lineage>
        <taxon>Bacteria</taxon>
        <taxon>Pseudomonadati</taxon>
        <taxon>Pseudomonadota</taxon>
        <taxon>Gammaproteobacteria</taxon>
        <taxon>Vibrionales</taxon>
        <taxon>Vibrionaceae</taxon>
        <taxon>Vibrio</taxon>
    </lineage>
</organism>
<proteinExistence type="predicted"/>
<gene>
    <name evidence="1" type="ORF">JCM19235_318</name>
</gene>
<reference evidence="1 2" key="1">
    <citation type="submission" date="2014-09" db="EMBL/GenBank/DDBJ databases">
        <title>Vibrio maritimus JCM 19235. (C45) whole genome shotgun sequence.</title>
        <authorList>
            <person name="Sawabe T."/>
            <person name="Meirelles P."/>
            <person name="Nakanishi M."/>
            <person name="Sayaka M."/>
            <person name="Hattori M."/>
            <person name="Ohkuma M."/>
        </authorList>
    </citation>
    <scope>NUCLEOTIDE SEQUENCE [LARGE SCALE GENOMIC DNA]</scope>
    <source>
        <strain evidence="2">JCM19235</strain>
    </source>
</reference>
<evidence type="ECO:0000313" key="2">
    <source>
        <dbReference type="Proteomes" id="UP000029228"/>
    </source>
</evidence>
<name>A0A090S2N5_9VIBR</name>
<sequence>MKKMSKAYRMQIIKEVAERKRRDQFDDPMAVYINHLLDERPQADNVVEYKQEFSGSYFDESIGGMDQQDLAEQITIADYMTTYKTPV</sequence>
<reference evidence="1 2" key="2">
    <citation type="submission" date="2014-09" db="EMBL/GenBank/DDBJ databases">
        <authorList>
            <consortium name="NBRP consortium"/>
            <person name="Sawabe T."/>
            <person name="Meirelles P."/>
            <person name="Nakanishi M."/>
            <person name="Sayaka M."/>
            <person name="Hattori M."/>
            <person name="Ohkuma M."/>
        </authorList>
    </citation>
    <scope>NUCLEOTIDE SEQUENCE [LARGE SCALE GENOMIC DNA]</scope>
    <source>
        <strain evidence="2">JCM19235</strain>
    </source>
</reference>
<dbReference type="Proteomes" id="UP000029228">
    <property type="component" value="Unassembled WGS sequence"/>
</dbReference>
<dbReference type="AlphaFoldDB" id="A0A090S2N5"/>
<evidence type="ECO:0000313" key="1">
    <source>
        <dbReference type="EMBL" id="GAL21043.1"/>
    </source>
</evidence>
<keyword evidence="2" id="KW-1185">Reference proteome</keyword>